<feature type="domain" description="Rieske" evidence="5">
    <location>
        <begin position="15"/>
        <end position="119"/>
    </location>
</feature>
<organism evidence="6 7">
    <name type="scientific">Phenylobacterium zucineum (strain HLK1)</name>
    <dbReference type="NCBI Taxonomy" id="450851"/>
    <lineage>
        <taxon>Bacteria</taxon>
        <taxon>Pseudomonadati</taxon>
        <taxon>Pseudomonadota</taxon>
        <taxon>Alphaproteobacteria</taxon>
        <taxon>Caulobacterales</taxon>
        <taxon>Caulobacteraceae</taxon>
        <taxon>Phenylobacterium</taxon>
    </lineage>
</organism>
<accession>B4RC25</accession>
<evidence type="ECO:0000256" key="2">
    <source>
        <dbReference type="ARBA" id="ARBA00022723"/>
    </source>
</evidence>
<proteinExistence type="predicted"/>
<dbReference type="InterPro" id="IPR017941">
    <property type="entry name" value="Rieske_2Fe-2S"/>
</dbReference>
<sequence>MASSEDNPARPAPGVRLCALADLADPGTRGFRFREGSRLFAGFVLREGEAVRGFVDSCPHAGWPLSALDDRYLTRDGRHILCAGHGALFALDGACVAGPCAGETLSPWPVVVRGGEVFTA</sequence>
<keyword evidence="4" id="KW-0411">Iron-sulfur</keyword>
<dbReference type="AlphaFoldDB" id="B4RC25"/>
<dbReference type="Pfam" id="PF00355">
    <property type="entry name" value="Rieske"/>
    <property type="match status" value="1"/>
</dbReference>
<evidence type="ECO:0000256" key="1">
    <source>
        <dbReference type="ARBA" id="ARBA00022714"/>
    </source>
</evidence>
<dbReference type="SUPFAM" id="SSF50022">
    <property type="entry name" value="ISP domain"/>
    <property type="match status" value="1"/>
</dbReference>
<dbReference type="CDD" id="cd03467">
    <property type="entry name" value="Rieske"/>
    <property type="match status" value="1"/>
</dbReference>
<keyword evidence="7" id="KW-1185">Reference proteome</keyword>
<evidence type="ECO:0000256" key="3">
    <source>
        <dbReference type="ARBA" id="ARBA00023004"/>
    </source>
</evidence>
<keyword evidence="2" id="KW-0479">Metal-binding</keyword>
<dbReference type="eggNOG" id="COG2146">
    <property type="taxonomic scope" value="Bacteria"/>
</dbReference>
<name>B4RC25_PHEZH</name>
<dbReference type="Proteomes" id="UP000001868">
    <property type="component" value="Chromosome"/>
</dbReference>
<evidence type="ECO:0000256" key="4">
    <source>
        <dbReference type="ARBA" id="ARBA00023014"/>
    </source>
</evidence>
<dbReference type="STRING" id="450851.PHZ_c3409"/>
<dbReference type="InterPro" id="IPR036922">
    <property type="entry name" value="Rieske_2Fe-2S_sf"/>
</dbReference>
<dbReference type="EMBL" id="CP000747">
    <property type="protein sequence ID" value="ACG79818.1"/>
    <property type="molecule type" value="Genomic_DNA"/>
</dbReference>
<dbReference type="HOGENOM" id="CLU_055690_4_3_5"/>
<keyword evidence="1" id="KW-0001">2Fe-2S</keyword>
<dbReference type="PROSITE" id="PS51296">
    <property type="entry name" value="RIESKE"/>
    <property type="match status" value="1"/>
</dbReference>
<dbReference type="GO" id="GO:0046872">
    <property type="term" value="F:metal ion binding"/>
    <property type="evidence" value="ECO:0007669"/>
    <property type="project" value="UniProtKB-KW"/>
</dbReference>
<gene>
    <name evidence="6" type="ordered locus">PHZ_c3409</name>
</gene>
<evidence type="ECO:0000313" key="7">
    <source>
        <dbReference type="Proteomes" id="UP000001868"/>
    </source>
</evidence>
<dbReference type="RefSeq" id="WP_012523956.1">
    <property type="nucleotide sequence ID" value="NC_011144.1"/>
</dbReference>
<protein>
    <submittedName>
        <fullName evidence="6">Ferredoxin, Rieske 2Fe-2S family</fullName>
    </submittedName>
</protein>
<evidence type="ECO:0000259" key="5">
    <source>
        <dbReference type="PROSITE" id="PS51296"/>
    </source>
</evidence>
<dbReference type="Gene3D" id="2.102.10.10">
    <property type="entry name" value="Rieske [2Fe-2S] iron-sulphur domain"/>
    <property type="match status" value="1"/>
</dbReference>
<keyword evidence="3" id="KW-0408">Iron</keyword>
<dbReference type="GO" id="GO:0051537">
    <property type="term" value="F:2 iron, 2 sulfur cluster binding"/>
    <property type="evidence" value="ECO:0007669"/>
    <property type="project" value="UniProtKB-KW"/>
</dbReference>
<dbReference type="OrthoDB" id="9800776at2"/>
<dbReference type="KEGG" id="pzu:PHZ_c3409"/>
<evidence type="ECO:0000313" key="6">
    <source>
        <dbReference type="EMBL" id="ACG79818.1"/>
    </source>
</evidence>
<reference evidence="6 7" key="1">
    <citation type="journal article" date="2008" name="BMC Genomics">
        <title>Complete genome of Phenylobacterium zucineum - a novel facultative intracellular bacterium isolated from human erythroleukemia cell line K562.</title>
        <authorList>
            <person name="Luo Y."/>
            <person name="Xu X."/>
            <person name="Ding Z."/>
            <person name="Liu Z."/>
            <person name="Zhang B."/>
            <person name="Yan Z."/>
            <person name="Sun J."/>
            <person name="Hu S."/>
            <person name="Hu X."/>
        </authorList>
    </citation>
    <scope>NUCLEOTIDE SEQUENCE [LARGE SCALE GENOMIC DNA]</scope>
    <source>
        <strain evidence="6 7">HLK1</strain>
    </source>
</reference>